<dbReference type="EMBL" id="QEWP01000006">
    <property type="protein sequence ID" value="PWD99697.1"/>
    <property type="molecule type" value="Genomic_DNA"/>
</dbReference>
<organism evidence="1 2">
    <name type="scientific">Marinilabilia rubra</name>
    <dbReference type="NCBI Taxonomy" id="2162893"/>
    <lineage>
        <taxon>Bacteria</taxon>
        <taxon>Pseudomonadati</taxon>
        <taxon>Bacteroidota</taxon>
        <taxon>Bacteroidia</taxon>
        <taxon>Marinilabiliales</taxon>
        <taxon>Marinilabiliaceae</taxon>
        <taxon>Marinilabilia</taxon>
    </lineage>
</organism>
<comment type="caution">
    <text evidence="1">The sequence shown here is derived from an EMBL/GenBank/DDBJ whole genome shotgun (WGS) entry which is preliminary data.</text>
</comment>
<dbReference type="Proteomes" id="UP000244956">
    <property type="component" value="Unassembled WGS sequence"/>
</dbReference>
<name>A0A2U2B9G5_9BACT</name>
<accession>A0A2U2B9G5</accession>
<keyword evidence="2" id="KW-1185">Reference proteome</keyword>
<proteinExistence type="predicted"/>
<evidence type="ECO:0000313" key="1">
    <source>
        <dbReference type="EMBL" id="PWD99697.1"/>
    </source>
</evidence>
<evidence type="ECO:0000313" key="2">
    <source>
        <dbReference type="Proteomes" id="UP000244956"/>
    </source>
</evidence>
<gene>
    <name evidence="1" type="ORF">DDZ16_09640</name>
</gene>
<dbReference type="AlphaFoldDB" id="A0A2U2B9G5"/>
<reference evidence="1 2" key="1">
    <citation type="submission" date="2018-05" db="EMBL/GenBank/DDBJ databases">
        <title>Marinilabilia rubrum sp. nov., isolated from saltern sediment.</title>
        <authorList>
            <person name="Zhang R."/>
        </authorList>
    </citation>
    <scope>NUCLEOTIDE SEQUENCE [LARGE SCALE GENOMIC DNA]</scope>
    <source>
        <strain evidence="1 2">WTE16</strain>
    </source>
</reference>
<protein>
    <submittedName>
        <fullName evidence="1">Uncharacterized protein</fullName>
    </submittedName>
</protein>
<sequence length="79" mass="8675">MTEFCNKKIQHIKGWPSSRILFFGPLVPGLKPGVIEVGPLQGPGDILKKFSRKILSSGKQAQGYNLKFSGLLGFQGFLK</sequence>